<dbReference type="EMBL" id="KL402825">
    <property type="protein sequence ID" value="KEH16754.1"/>
    <property type="molecule type" value="Genomic_DNA"/>
</dbReference>
<evidence type="ECO:0000313" key="3">
    <source>
        <dbReference type="Proteomes" id="UP000002051"/>
    </source>
</evidence>
<reference evidence="1 3" key="1">
    <citation type="journal article" date="2011" name="Nature">
        <title>The Medicago genome provides insight into the evolution of rhizobial symbioses.</title>
        <authorList>
            <person name="Young N.D."/>
            <person name="Debelle F."/>
            <person name="Oldroyd G.E."/>
            <person name="Geurts R."/>
            <person name="Cannon S.B."/>
            <person name="Udvardi M.K."/>
            <person name="Benedito V.A."/>
            <person name="Mayer K.F."/>
            <person name="Gouzy J."/>
            <person name="Schoof H."/>
            <person name="Van de Peer Y."/>
            <person name="Proost S."/>
            <person name="Cook D.R."/>
            <person name="Meyers B.C."/>
            <person name="Spannagl M."/>
            <person name="Cheung F."/>
            <person name="De Mita S."/>
            <person name="Krishnakumar V."/>
            <person name="Gundlach H."/>
            <person name="Zhou S."/>
            <person name="Mudge J."/>
            <person name="Bharti A.K."/>
            <person name="Murray J.D."/>
            <person name="Naoumkina M.A."/>
            <person name="Rosen B."/>
            <person name="Silverstein K.A."/>
            <person name="Tang H."/>
            <person name="Rombauts S."/>
            <person name="Zhao P.X."/>
            <person name="Zhou P."/>
            <person name="Barbe V."/>
            <person name="Bardou P."/>
            <person name="Bechner M."/>
            <person name="Bellec A."/>
            <person name="Berger A."/>
            <person name="Berges H."/>
            <person name="Bidwell S."/>
            <person name="Bisseling T."/>
            <person name="Choisne N."/>
            <person name="Couloux A."/>
            <person name="Denny R."/>
            <person name="Deshpande S."/>
            <person name="Dai X."/>
            <person name="Doyle J.J."/>
            <person name="Dudez A.M."/>
            <person name="Farmer A.D."/>
            <person name="Fouteau S."/>
            <person name="Franken C."/>
            <person name="Gibelin C."/>
            <person name="Gish J."/>
            <person name="Goldstein S."/>
            <person name="Gonzalez A.J."/>
            <person name="Green P.J."/>
            <person name="Hallab A."/>
            <person name="Hartog M."/>
            <person name="Hua A."/>
            <person name="Humphray S.J."/>
            <person name="Jeong D.H."/>
            <person name="Jing Y."/>
            <person name="Jocker A."/>
            <person name="Kenton S.M."/>
            <person name="Kim D.J."/>
            <person name="Klee K."/>
            <person name="Lai H."/>
            <person name="Lang C."/>
            <person name="Lin S."/>
            <person name="Macmil S.L."/>
            <person name="Magdelenat G."/>
            <person name="Matthews L."/>
            <person name="McCorrison J."/>
            <person name="Monaghan E.L."/>
            <person name="Mun J.H."/>
            <person name="Najar F.Z."/>
            <person name="Nicholson C."/>
            <person name="Noirot C."/>
            <person name="O'Bleness M."/>
            <person name="Paule C.R."/>
            <person name="Poulain J."/>
            <person name="Prion F."/>
            <person name="Qin B."/>
            <person name="Qu C."/>
            <person name="Retzel E.F."/>
            <person name="Riddle C."/>
            <person name="Sallet E."/>
            <person name="Samain S."/>
            <person name="Samson N."/>
            <person name="Sanders I."/>
            <person name="Saurat O."/>
            <person name="Scarpelli C."/>
            <person name="Schiex T."/>
            <person name="Segurens B."/>
            <person name="Severin A.J."/>
            <person name="Sherrier D.J."/>
            <person name="Shi R."/>
            <person name="Sims S."/>
            <person name="Singer S.R."/>
            <person name="Sinharoy S."/>
            <person name="Sterck L."/>
            <person name="Viollet A."/>
            <person name="Wang B.B."/>
            <person name="Wang K."/>
            <person name="Wang M."/>
            <person name="Wang X."/>
            <person name="Warfsmann J."/>
            <person name="Weissenbach J."/>
            <person name="White D.D."/>
            <person name="White J.D."/>
            <person name="Wiley G.B."/>
            <person name="Wincker P."/>
            <person name="Xing Y."/>
            <person name="Yang L."/>
            <person name="Yao Z."/>
            <person name="Ying F."/>
            <person name="Zhai J."/>
            <person name="Zhou L."/>
            <person name="Zuber A."/>
            <person name="Denarie J."/>
            <person name="Dixon R.A."/>
            <person name="May G.D."/>
            <person name="Schwartz D.C."/>
            <person name="Rogers J."/>
            <person name="Quetier F."/>
            <person name="Town C.D."/>
            <person name="Roe B.A."/>
        </authorList>
    </citation>
    <scope>NUCLEOTIDE SEQUENCE [LARGE SCALE GENOMIC DNA]</scope>
    <source>
        <strain evidence="1">A17</strain>
        <strain evidence="2 3">cv. Jemalong A17</strain>
    </source>
</reference>
<protein>
    <submittedName>
        <fullName evidence="1 2">Uncharacterized protein</fullName>
    </submittedName>
</protein>
<sequence length="77" mass="8500">MGERTHISVEFDNYQPLSVFPRSCLSLSDDSDPKAQGIPRILSRAVCVFSSSAALFQKLRHEKQFSSGTDPIATITL</sequence>
<dbReference type="HOGENOM" id="CLU_2641929_0_0_1"/>
<accession>A0A072TGR5</accession>
<dbReference type="AlphaFoldDB" id="A0A072TGR5"/>
<name>A0A072TGR5_MEDTR</name>
<proteinExistence type="predicted"/>
<dbReference type="EnsemblPlants" id="KEH16754">
    <property type="protein sequence ID" value="KEH16754"/>
    <property type="gene ID" value="MTR_0100s0170"/>
</dbReference>
<gene>
    <name evidence="1" type="ORF">MTR_0100s0170</name>
</gene>
<reference evidence="2" key="3">
    <citation type="submission" date="2015-06" db="UniProtKB">
        <authorList>
            <consortium name="EnsemblPlants"/>
        </authorList>
    </citation>
    <scope>IDENTIFICATION</scope>
    <source>
        <strain evidence="2">cv. Jemalong A17</strain>
    </source>
</reference>
<organism evidence="1 3">
    <name type="scientific">Medicago truncatula</name>
    <name type="common">Barrel medic</name>
    <name type="synonym">Medicago tribuloides</name>
    <dbReference type="NCBI Taxonomy" id="3880"/>
    <lineage>
        <taxon>Eukaryota</taxon>
        <taxon>Viridiplantae</taxon>
        <taxon>Streptophyta</taxon>
        <taxon>Embryophyta</taxon>
        <taxon>Tracheophyta</taxon>
        <taxon>Spermatophyta</taxon>
        <taxon>Magnoliopsida</taxon>
        <taxon>eudicotyledons</taxon>
        <taxon>Gunneridae</taxon>
        <taxon>Pentapetalae</taxon>
        <taxon>rosids</taxon>
        <taxon>fabids</taxon>
        <taxon>Fabales</taxon>
        <taxon>Fabaceae</taxon>
        <taxon>Papilionoideae</taxon>
        <taxon>50 kb inversion clade</taxon>
        <taxon>NPAAA clade</taxon>
        <taxon>Hologalegina</taxon>
        <taxon>IRL clade</taxon>
        <taxon>Trifolieae</taxon>
        <taxon>Medicago</taxon>
    </lineage>
</organism>
<keyword evidence="3" id="KW-1185">Reference proteome</keyword>
<evidence type="ECO:0000313" key="1">
    <source>
        <dbReference type="EMBL" id="KEH16754.1"/>
    </source>
</evidence>
<evidence type="ECO:0000313" key="2">
    <source>
        <dbReference type="EnsemblPlants" id="KEH16754"/>
    </source>
</evidence>
<dbReference type="Proteomes" id="UP000002051">
    <property type="component" value="Unassembled WGS sequence"/>
</dbReference>
<reference evidence="1 3" key="2">
    <citation type="journal article" date="2014" name="BMC Genomics">
        <title>An improved genome release (version Mt4.0) for the model legume Medicago truncatula.</title>
        <authorList>
            <person name="Tang H."/>
            <person name="Krishnakumar V."/>
            <person name="Bidwell S."/>
            <person name="Rosen B."/>
            <person name="Chan A."/>
            <person name="Zhou S."/>
            <person name="Gentzbittel L."/>
            <person name="Childs K.L."/>
            <person name="Yandell M."/>
            <person name="Gundlach H."/>
            <person name="Mayer K.F."/>
            <person name="Schwartz D.C."/>
            <person name="Town C.D."/>
        </authorList>
    </citation>
    <scope>GENOME REANNOTATION</scope>
    <source>
        <strain evidence="1">A17</strain>
        <strain evidence="2 3">cv. Jemalong A17</strain>
    </source>
</reference>